<dbReference type="Proteomes" id="UP000241890">
    <property type="component" value="Unassembled WGS sequence"/>
</dbReference>
<name>A0A2R5H0A0_9STRA</name>
<evidence type="ECO:0000313" key="3">
    <source>
        <dbReference type="Proteomes" id="UP000241890"/>
    </source>
</evidence>
<dbReference type="EMBL" id="BEYU01000183">
    <property type="protein sequence ID" value="GBG34171.1"/>
    <property type="molecule type" value="Genomic_DNA"/>
</dbReference>
<comment type="caution">
    <text evidence="2">The sequence shown here is derived from an EMBL/GenBank/DDBJ whole genome shotgun (WGS) entry which is preliminary data.</text>
</comment>
<reference evidence="2 3" key="1">
    <citation type="submission" date="2017-12" db="EMBL/GenBank/DDBJ databases">
        <title>Sequencing, de novo assembly and annotation of complete genome of a new Thraustochytrid species, strain FCC1311.</title>
        <authorList>
            <person name="Sedici K."/>
            <person name="Godart F."/>
            <person name="Aiese Cigliano R."/>
            <person name="Sanseverino W."/>
            <person name="Barakat M."/>
            <person name="Ortet P."/>
            <person name="Marechal E."/>
            <person name="Cagnac O."/>
            <person name="Amato A."/>
        </authorList>
    </citation>
    <scope>NUCLEOTIDE SEQUENCE [LARGE SCALE GENOMIC DNA]</scope>
</reference>
<evidence type="ECO:0000256" key="1">
    <source>
        <dbReference type="SAM" id="MobiDB-lite"/>
    </source>
</evidence>
<accession>A0A2R5H0A0</accession>
<dbReference type="PANTHER" id="PTHR35381">
    <property type="entry name" value="EF-HAND DOMAIN-CONTAINING PROTEIN"/>
    <property type="match status" value="1"/>
</dbReference>
<dbReference type="InParanoid" id="A0A2R5H0A0"/>
<feature type="compositionally biased region" description="Low complexity" evidence="1">
    <location>
        <begin position="100"/>
        <end position="111"/>
    </location>
</feature>
<dbReference type="PANTHER" id="PTHR35381:SF1">
    <property type="entry name" value="EF-HAND DOMAIN-CONTAINING PROTEIN"/>
    <property type="match status" value="1"/>
</dbReference>
<sequence length="474" mass="53289">MHASTPRPGAGEAVLPRKLLLRVRVDLGPNGAQTIEVREGDDPVTLAQEFCDREGVPALLAPKLGAEIHAQLKVILARKEQDAHEKESASEPRSTPPACSGSSDNSSNSGARSRKSVSREEAEATGRRLYNQGLKVKARIARELEEAKQEKHRQELEDCTFRPTISAYARRLSGGRTRGEGLELQVRKFQEAKIAREQMRRVRDKQEVEEVCSFKPMINPRSEELAAETRRRAESELRSANLHEDLFHEAAHRQAERLRLERTPLYSFKPEVHASASGTSVSDASDVAFLERLAAPKPDPECAADLAHQVDPTTGRELFKPQIGRAPKEPWARPADVSISDYLFYSRHQFRDIRDRLRQDEDAAAREIQERGVMSKTSRRIAQQIREDRFAMLWRSLRDDTLLAPSSQGAPVPTAEEIEERRLRVLVELLPEMLLRHIGPDAVLAASYLDEPDFVVFLMRASKGIPCTSDLLLS</sequence>
<feature type="compositionally biased region" description="Basic and acidic residues" evidence="1">
    <location>
        <begin position="117"/>
        <end position="126"/>
    </location>
</feature>
<protein>
    <submittedName>
        <fullName evidence="2">Uncharacterized protein</fullName>
    </submittedName>
</protein>
<proteinExistence type="predicted"/>
<gene>
    <name evidence="2" type="ORF">FCC1311_103952</name>
</gene>
<dbReference type="AlphaFoldDB" id="A0A2R5H0A0"/>
<keyword evidence="3" id="KW-1185">Reference proteome</keyword>
<organism evidence="2 3">
    <name type="scientific">Hondaea fermentalgiana</name>
    <dbReference type="NCBI Taxonomy" id="2315210"/>
    <lineage>
        <taxon>Eukaryota</taxon>
        <taxon>Sar</taxon>
        <taxon>Stramenopiles</taxon>
        <taxon>Bigyra</taxon>
        <taxon>Labyrinthulomycetes</taxon>
        <taxon>Thraustochytrida</taxon>
        <taxon>Thraustochytriidae</taxon>
        <taxon>Hondaea</taxon>
    </lineage>
</organism>
<dbReference type="OrthoDB" id="75192at2759"/>
<feature type="compositionally biased region" description="Basic and acidic residues" evidence="1">
    <location>
        <begin position="79"/>
        <end position="90"/>
    </location>
</feature>
<evidence type="ECO:0000313" key="2">
    <source>
        <dbReference type="EMBL" id="GBG34171.1"/>
    </source>
</evidence>
<feature type="region of interest" description="Disordered" evidence="1">
    <location>
        <begin position="79"/>
        <end position="128"/>
    </location>
</feature>